<protein>
    <submittedName>
        <fullName evidence="4">Glucose/arabinose dehydrogenase</fullName>
    </submittedName>
</protein>
<sequence length="393" mass="42030">MRNEQMGGHNKRILKDIFLATAAAVVAFALADPAMAEPREFASKKAGLLVEPIATGLHHPWSVEVLPDGAYIVTERPGTLRIIRDGKVSAPVQGVPKVAARGQGGLLDVALAPDFAASRTLFLTYSAPGRGGAGTAVARARLSQDEARLEDVRQIFVMGKLTQKGQHFGSRIAIAEDGSLFFGIGDRGEPERAQDPRDHAGSILHINPDGGVPASNPYAGDSGGLPEVWSKGHRNPQGIDIDPQDGTLITAEHGARGGDEVNYPLPGRNFGWPVITYGKDYSGAEIGEGTAKKGYEQPAYYWDPSIAPGAIAVYRGAMFPEWQGNLLVAALKYQLLVRLERDETGAILGEERLLDGAFGRLRDVKVAPDGAVLLLTDEDDGQLLRLYRAPSSQ</sequence>
<feature type="signal peptide" evidence="2">
    <location>
        <begin position="1"/>
        <end position="36"/>
    </location>
</feature>
<dbReference type="Pfam" id="PF07995">
    <property type="entry name" value="GSDH"/>
    <property type="match status" value="1"/>
</dbReference>
<dbReference type="PANTHER" id="PTHR19328:SF75">
    <property type="entry name" value="ALDOSE SUGAR DEHYDROGENASE YLII"/>
    <property type="match status" value="1"/>
</dbReference>
<dbReference type="InterPro" id="IPR012938">
    <property type="entry name" value="Glc/Sorbosone_DH"/>
</dbReference>
<dbReference type="EMBL" id="PZZZ01000007">
    <property type="protein sequence ID" value="PTM92632.1"/>
    <property type="molecule type" value="Genomic_DNA"/>
</dbReference>
<dbReference type="RefSeq" id="WP_108004007.1">
    <property type="nucleotide sequence ID" value="NZ_JBHEEX010000004.1"/>
</dbReference>
<keyword evidence="5" id="KW-1185">Reference proteome</keyword>
<evidence type="ECO:0000313" key="4">
    <source>
        <dbReference type="EMBL" id="PTM92632.1"/>
    </source>
</evidence>
<comment type="caution">
    <text evidence="4">The sequence shown here is derived from an EMBL/GenBank/DDBJ whole genome shotgun (WGS) entry which is preliminary data.</text>
</comment>
<dbReference type="AlphaFoldDB" id="A0A2T5B0Y8"/>
<gene>
    <name evidence="4" type="ORF">C7449_10745</name>
</gene>
<feature type="compositionally biased region" description="Basic and acidic residues" evidence="1">
    <location>
        <begin position="189"/>
        <end position="200"/>
    </location>
</feature>
<feature type="chain" id="PRO_5015710533" evidence="2">
    <location>
        <begin position="37"/>
        <end position="393"/>
    </location>
</feature>
<dbReference type="OrthoDB" id="9770043at2"/>
<dbReference type="PANTHER" id="PTHR19328">
    <property type="entry name" value="HEDGEHOG-INTERACTING PROTEIN"/>
    <property type="match status" value="1"/>
</dbReference>
<reference evidence="4 5" key="1">
    <citation type="submission" date="2018-04" db="EMBL/GenBank/DDBJ databases">
        <title>Genomic Encyclopedia of Type Strains, Phase IV (KMG-IV): sequencing the most valuable type-strain genomes for metagenomic binning, comparative biology and taxonomic classification.</title>
        <authorList>
            <person name="Goeker M."/>
        </authorList>
    </citation>
    <scope>NUCLEOTIDE SEQUENCE [LARGE SCALE GENOMIC DNA]</scope>
    <source>
        <strain evidence="4 5">DSM 7138</strain>
    </source>
</reference>
<dbReference type="InterPro" id="IPR011041">
    <property type="entry name" value="Quinoprot_gluc/sorb_DH_b-prop"/>
</dbReference>
<dbReference type="Gene3D" id="2.120.10.30">
    <property type="entry name" value="TolB, C-terminal domain"/>
    <property type="match status" value="1"/>
</dbReference>
<proteinExistence type="predicted"/>
<feature type="region of interest" description="Disordered" evidence="1">
    <location>
        <begin position="189"/>
        <end position="217"/>
    </location>
</feature>
<evidence type="ECO:0000256" key="2">
    <source>
        <dbReference type="SAM" id="SignalP"/>
    </source>
</evidence>
<evidence type="ECO:0000259" key="3">
    <source>
        <dbReference type="Pfam" id="PF07995"/>
    </source>
</evidence>
<evidence type="ECO:0000256" key="1">
    <source>
        <dbReference type="SAM" id="MobiDB-lite"/>
    </source>
</evidence>
<accession>A0A2T5B0Y8</accession>
<feature type="domain" description="Glucose/Sorbosone dehydrogenase" evidence="3">
    <location>
        <begin position="57"/>
        <end position="385"/>
    </location>
</feature>
<dbReference type="Proteomes" id="UP000241247">
    <property type="component" value="Unassembled WGS sequence"/>
</dbReference>
<name>A0A2T5B0Y8_MYCDI</name>
<organism evidence="4 5">
    <name type="scientific">Mycoplana dimorpha</name>
    <dbReference type="NCBI Taxonomy" id="28320"/>
    <lineage>
        <taxon>Bacteria</taxon>
        <taxon>Pseudomonadati</taxon>
        <taxon>Pseudomonadota</taxon>
        <taxon>Alphaproteobacteria</taxon>
        <taxon>Hyphomicrobiales</taxon>
        <taxon>Rhizobiaceae</taxon>
        <taxon>Mycoplana</taxon>
    </lineage>
</organism>
<dbReference type="SUPFAM" id="SSF50952">
    <property type="entry name" value="Soluble quinoprotein glucose dehydrogenase"/>
    <property type="match status" value="1"/>
</dbReference>
<keyword evidence="2" id="KW-0732">Signal</keyword>
<dbReference type="InterPro" id="IPR011042">
    <property type="entry name" value="6-blade_b-propeller_TolB-like"/>
</dbReference>
<evidence type="ECO:0000313" key="5">
    <source>
        <dbReference type="Proteomes" id="UP000241247"/>
    </source>
</evidence>